<keyword evidence="6 8" id="KW-1133">Transmembrane helix</keyword>
<accession>A0A4U9DDW0</accession>
<evidence type="ECO:0000256" key="3">
    <source>
        <dbReference type="ARBA" id="ARBA00022448"/>
    </source>
</evidence>
<feature type="transmembrane region" description="Helical" evidence="8">
    <location>
        <begin position="54"/>
        <end position="74"/>
    </location>
</feature>
<feature type="transmembrane region" description="Helical" evidence="8">
    <location>
        <begin position="331"/>
        <end position="354"/>
    </location>
</feature>
<gene>
    <name evidence="9" type="primary">ydiK_3</name>
    <name evidence="9" type="ORF">NCTC9185_06294</name>
</gene>
<reference evidence="9 10" key="1">
    <citation type="submission" date="2019-04" db="EMBL/GenBank/DDBJ databases">
        <authorList>
            <consortium name="Pathogen Informatics"/>
        </authorList>
    </citation>
    <scope>NUCLEOTIDE SEQUENCE [LARGE SCALE GENOMIC DNA]</scope>
    <source>
        <strain evidence="9 10">NCTC9185</strain>
    </source>
</reference>
<dbReference type="Proteomes" id="UP000339249">
    <property type="component" value="Unassembled WGS sequence"/>
</dbReference>
<protein>
    <submittedName>
        <fullName evidence="9">Putative inner membrane protein</fullName>
    </submittedName>
</protein>
<dbReference type="PANTHER" id="PTHR21716">
    <property type="entry name" value="TRANSMEMBRANE PROTEIN"/>
    <property type="match status" value="1"/>
</dbReference>
<evidence type="ECO:0000256" key="7">
    <source>
        <dbReference type="ARBA" id="ARBA00023136"/>
    </source>
</evidence>
<feature type="transmembrane region" description="Helical" evidence="8">
    <location>
        <begin position="299"/>
        <end position="319"/>
    </location>
</feature>
<evidence type="ECO:0000256" key="1">
    <source>
        <dbReference type="ARBA" id="ARBA00004651"/>
    </source>
</evidence>
<dbReference type="GO" id="GO:0005886">
    <property type="term" value="C:plasma membrane"/>
    <property type="evidence" value="ECO:0007669"/>
    <property type="project" value="UniProtKB-SubCell"/>
</dbReference>
<evidence type="ECO:0000313" key="10">
    <source>
        <dbReference type="Proteomes" id="UP000339249"/>
    </source>
</evidence>
<comment type="subcellular location">
    <subcellularLocation>
        <location evidence="1">Cell membrane</location>
        <topology evidence="1">Multi-pass membrane protein</topology>
    </subcellularLocation>
</comment>
<evidence type="ECO:0000256" key="6">
    <source>
        <dbReference type="ARBA" id="ARBA00022989"/>
    </source>
</evidence>
<evidence type="ECO:0000256" key="5">
    <source>
        <dbReference type="ARBA" id="ARBA00022692"/>
    </source>
</evidence>
<keyword evidence="3" id="KW-0813">Transport</keyword>
<feature type="transmembrane region" description="Helical" evidence="8">
    <location>
        <begin position="170"/>
        <end position="197"/>
    </location>
</feature>
<organism evidence="9 10">
    <name type="scientific">Raoultella terrigena</name>
    <name type="common">Klebsiella terrigena</name>
    <dbReference type="NCBI Taxonomy" id="577"/>
    <lineage>
        <taxon>Bacteria</taxon>
        <taxon>Pseudomonadati</taxon>
        <taxon>Pseudomonadota</taxon>
        <taxon>Gammaproteobacteria</taxon>
        <taxon>Enterobacterales</taxon>
        <taxon>Enterobacteriaceae</taxon>
        <taxon>Klebsiella/Raoultella group</taxon>
        <taxon>Raoultella</taxon>
    </lineage>
</organism>
<feature type="transmembrane region" description="Helical" evidence="8">
    <location>
        <begin position="30"/>
        <end position="48"/>
    </location>
</feature>
<evidence type="ECO:0000256" key="2">
    <source>
        <dbReference type="ARBA" id="ARBA00009773"/>
    </source>
</evidence>
<comment type="similarity">
    <text evidence="2">Belongs to the autoinducer-2 exporter (AI-2E) (TC 2.A.86) family.</text>
</comment>
<proteinExistence type="inferred from homology"/>
<keyword evidence="4" id="KW-1003">Cell membrane</keyword>
<evidence type="ECO:0000313" key="9">
    <source>
        <dbReference type="EMBL" id="VTN14233.1"/>
    </source>
</evidence>
<keyword evidence="7 8" id="KW-0472">Membrane</keyword>
<dbReference type="InterPro" id="IPR002549">
    <property type="entry name" value="AI-2E-like"/>
</dbReference>
<evidence type="ECO:0000256" key="4">
    <source>
        <dbReference type="ARBA" id="ARBA00022475"/>
    </source>
</evidence>
<feature type="transmembrane region" description="Helical" evidence="8">
    <location>
        <begin position="231"/>
        <end position="256"/>
    </location>
</feature>
<dbReference type="Pfam" id="PF01594">
    <property type="entry name" value="AI-2E_transport"/>
    <property type="match status" value="1"/>
</dbReference>
<feature type="transmembrane region" description="Helical" evidence="8">
    <location>
        <begin position="262"/>
        <end position="287"/>
    </location>
</feature>
<evidence type="ECO:0000256" key="8">
    <source>
        <dbReference type="SAM" id="Phobius"/>
    </source>
</evidence>
<keyword evidence="5 8" id="KW-0812">Transmembrane</keyword>
<dbReference type="EMBL" id="CABDVU010000001">
    <property type="protein sequence ID" value="VTN14233.1"/>
    <property type="molecule type" value="Genomic_DNA"/>
</dbReference>
<sequence length="379" mass="39980">MCAFSARTTIMENDNLLIVEKRLVARFMDMFIRFGLILALASFCYTVFSPFLNMMLWAVILAVTLYPLHQYFAARLGGKQGWASTILVLLGILLIVAPTVLMISSLGESVSALIDKMSGRSFAIPPPSAHIATIPVVGEKISALWLKASMDLPGLINSYRTQIGEIARQVLGILASMGGGLIGFILSFIVAGIMMAWGSAGANSARRIAIRITDEKKGLTLTRICTSTIRAVAQGVIGVALIQALLVGIIMIIAGIPAVGIFFILALILGIAQIPVILVTAPAIALMWSIGDHGTGMNVLYSIVLIVAGMADNVLKPLMLGRGVDAPMPVVLLGALGGMATSGILGMFIGATLLSIGYRIFMTWVDEGQAHASPGAKDA</sequence>
<feature type="transmembrane region" description="Helical" evidence="8">
    <location>
        <begin position="86"/>
        <end position="107"/>
    </location>
</feature>
<dbReference type="AlphaFoldDB" id="A0A4U9DDW0"/>
<name>A0A4U9DDW0_RAOTE</name>
<dbReference type="PANTHER" id="PTHR21716:SF67">
    <property type="entry name" value="TRANSPORT PROTEIN YDIK-RELATED"/>
    <property type="match status" value="1"/>
</dbReference>